<keyword evidence="6 10" id="KW-1133">Transmembrane helix</keyword>
<feature type="transmembrane region" description="Helical" evidence="10">
    <location>
        <begin position="930"/>
        <end position="955"/>
    </location>
</feature>
<reference evidence="14" key="1">
    <citation type="submission" date="2017-02" db="UniProtKB">
        <authorList>
            <consortium name="WormBaseParasite"/>
        </authorList>
    </citation>
    <scope>IDENTIFICATION</scope>
</reference>
<evidence type="ECO:0000256" key="2">
    <source>
        <dbReference type="ARBA" id="ARBA00022692"/>
    </source>
</evidence>
<evidence type="ECO:0000256" key="6">
    <source>
        <dbReference type="ARBA" id="ARBA00022989"/>
    </source>
</evidence>
<dbReference type="PROSITE" id="PS50268">
    <property type="entry name" value="CADHERIN_2"/>
    <property type="match status" value="4"/>
</dbReference>
<dbReference type="GO" id="GO:0005509">
    <property type="term" value="F:calcium ion binding"/>
    <property type="evidence" value="ECO:0007669"/>
    <property type="project" value="UniProtKB-UniRule"/>
</dbReference>
<evidence type="ECO:0000256" key="9">
    <source>
        <dbReference type="PROSITE-ProRule" id="PRU00043"/>
    </source>
</evidence>
<evidence type="ECO:0000313" key="12">
    <source>
        <dbReference type="EMBL" id="VDN98357.1"/>
    </source>
</evidence>
<feature type="domain" description="Cadherin" evidence="11">
    <location>
        <begin position="220"/>
        <end position="331"/>
    </location>
</feature>
<name>A0A0R3T611_RODNA</name>
<accession>A0A0R3T611</accession>
<dbReference type="PANTHER" id="PTHR24028">
    <property type="entry name" value="CADHERIN-87A"/>
    <property type="match status" value="1"/>
</dbReference>
<keyword evidence="2 10" id="KW-0812">Transmembrane</keyword>
<dbReference type="SMART" id="SM00112">
    <property type="entry name" value="CA"/>
    <property type="match status" value="4"/>
</dbReference>
<reference evidence="12 13" key="2">
    <citation type="submission" date="2018-11" db="EMBL/GenBank/DDBJ databases">
        <authorList>
            <consortium name="Pathogen Informatics"/>
        </authorList>
    </citation>
    <scope>NUCLEOTIDE SEQUENCE [LARGE SCALE GENOMIC DNA]</scope>
</reference>
<dbReference type="GO" id="GO:0007156">
    <property type="term" value="P:homophilic cell adhesion via plasma membrane adhesion molecules"/>
    <property type="evidence" value="ECO:0007669"/>
    <property type="project" value="InterPro"/>
</dbReference>
<keyword evidence="5" id="KW-0130">Cell adhesion</keyword>
<dbReference type="Pfam" id="PF00028">
    <property type="entry name" value="Cadherin"/>
    <property type="match status" value="1"/>
</dbReference>
<dbReference type="InterPro" id="IPR002126">
    <property type="entry name" value="Cadherin-like_dom"/>
</dbReference>
<sequence>MNNIPVLLSLATVPFSPRESGPIAGVESNYSELFKSPIIPDLPSSVQMLPSALFLLFLTILLLPPRSSAIPSSTKSVHYVVQEECSPGTYIGNPIQDANIQLSSKQPLSFKLMYGMQEVFDLNETTGDLRTNQHLDREVLCATEPRVRRKIDRPPLKRLEIIKVNKEIKYANVIASSSASPQKCQVKTSIVVYGNDKLSETWINVYLIVRDLNDNRPFFEDTYWNLTISESTSVGTTFKLPQAIDPDEGENSIRRYGLVDESSPTCRNRFSITCQSEIVSCHLRLVVEKAIDFETCQNHDLILFAEDSGPSDALLPFRVDIKGENEFTPQFIQPVTKFAISRDSQIGTTITTFHVVDKDGGKDGEVTFLSNSSYFRVTGGKLILSRSLLYYPGKQMNVFVTAADGGNPKQQSTVEVAIEIAGQEAELQPDRIFIKPLGGEAISGVEAPIILPNAAERDTLVALVWTENDASNIDCSIQPELPHFAIENAGHLMGKPTFTLKVSRSYNFSENYNMVRSRIEHRDVRIVCGGSHLNLRLRLAPPLGQQFRFIHDNIRLSIEESSSPIIGFYTLRTVNGIGEVHFSKERGLPECDRMYINPHDGTLSLPGGIDREVTSELKCLFSAFDTDDPVNRIKISVVIVVLDINDCSPSLIKEHYFLPEFDSVFQPPDPSTWVPLFKLHAIDSDAGLNGTIKYDLRSVRTFGNGSTYDRIPEFRLSVDSGEVFIKGTDYPLLDREEITEIVLFVFLCDMGSPFRLSAEYEVRVTLEDVNDNVPIFFDAESDNILQNMPWYRSIEAVPGFWTQIRIFDPDLEENGTTVLSILDKPFMEGDKEPYLRPHQVTLFKDGRLWVPESLTKHIPVQAVYLRVIDKGSRRQLHSEVKLIVDPEIESHKRNQLKRPMYVYRNAHRAGKYTERRDDKNSPTMLSRVHIILIVVGVSLICCILISIWVACLVLQN</sequence>
<dbReference type="OrthoDB" id="6252479at2759"/>
<gene>
    <name evidence="12" type="ORF">HNAJ_LOCUS2498</name>
</gene>
<feature type="domain" description="Cadherin" evidence="11">
    <location>
        <begin position="674"/>
        <end position="776"/>
    </location>
</feature>
<dbReference type="InterPro" id="IPR050174">
    <property type="entry name" value="Protocadherin/Cadherin-CA"/>
</dbReference>
<evidence type="ECO:0000313" key="14">
    <source>
        <dbReference type="WBParaSite" id="HNAJ_0000249901-mRNA-1"/>
    </source>
</evidence>
<dbReference type="GO" id="GO:0005886">
    <property type="term" value="C:plasma membrane"/>
    <property type="evidence" value="ECO:0007669"/>
    <property type="project" value="InterPro"/>
</dbReference>
<keyword evidence="3" id="KW-0677">Repeat</keyword>
<dbReference type="Proteomes" id="UP000278807">
    <property type="component" value="Unassembled WGS sequence"/>
</dbReference>
<dbReference type="PANTHER" id="PTHR24028:SF146">
    <property type="entry name" value="CADHERIN 96CB, ISOFORM D-RELATED"/>
    <property type="match status" value="1"/>
</dbReference>
<evidence type="ECO:0000256" key="1">
    <source>
        <dbReference type="ARBA" id="ARBA00004167"/>
    </source>
</evidence>
<evidence type="ECO:0000256" key="10">
    <source>
        <dbReference type="SAM" id="Phobius"/>
    </source>
</evidence>
<dbReference type="Gene3D" id="2.60.40.60">
    <property type="entry name" value="Cadherins"/>
    <property type="match status" value="5"/>
</dbReference>
<keyword evidence="7 10" id="KW-0472">Membrane</keyword>
<proteinExistence type="predicted"/>
<dbReference type="PROSITE" id="PS00232">
    <property type="entry name" value="CADHERIN_1"/>
    <property type="match status" value="2"/>
</dbReference>
<evidence type="ECO:0000256" key="5">
    <source>
        <dbReference type="ARBA" id="ARBA00022889"/>
    </source>
</evidence>
<dbReference type="InterPro" id="IPR013164">
    <property type="entry name" value="Cadherin_N"/>
</dbReference>
<evidence type="ECO:0000256" key="3">
    <source>
        <dbReference type="ARBA" id="ARBA00022737"/>
    </source>
</evidence>
<dbReference type="SUPFAM" id="SSF49313">
    <property type="entry name" value="Cadherin-like"/>
    <property type="match status" value="5"/>
</dbReference>
<comment type="subcellular location">
    <subcellularLocation>
        <location evidence="1">Membrane</location>
        <topology evidence="1">Single-pass membrane protein</topology>
    </subcellularLocation>
</comment>
<dbReference type="Pfam" id="PF08266">
    <property type="entry name" value="Cadherin_2"/>
    <property type="match status" value="1"/>
</dbReference>
<evidence type="ECO:0000256" key="7">
    <source>
        <dbReference type="ARBA" id="ARBA00023136"/>
    </source>
</evidence>
<evidence type="ECO:0000259" key="11">
    <source>
        <dbReference type="PROSITE" id="PS50268"/>
    </source>
</evidence>
<dbReference type="InterPro" id="IPR015919">
    <property type="entry name" value="Cadherin-like_sf"/>
</dbReference>
<feature type="domain" description="Cadherin" evidence="11">
    <location>
        <begin position="596"/>
        <end position="651"/>
    </location>
</feature>
<protein>
    <submittedName>
        <fullName evidence="14">Cadherin domain-containing protein</fullName>
    </submittedName>
</protein>
<dbReference type="STRING" id="102285.A0A0R3T611"/>
<keyword evidence="13" id="KW-1185">Reference proteome</keyword>
<keyword evidence="8" id="KW-0325">Glycoprotein</keyword>
<feature type="domain" description="Cadherin" evidence="11">
    <location>
        <begin position="73"/>
        <end position="219"/>
    </location>
</feature>
<evidence type="ECO:0000256" key="4">
    <source>
        <dbReference type="ARBA" id="ARBA00022837"/>
    </source>
</evidence>
<evidence type="ECO:0000313" key="13">
    <source>
        <dbReference type="Proteomes" id="UP000278807"/>
    </source>
</evidence>
<dbReference type="InterPro" id="IPR020894">
    <property type="entry name" value="Cadherin_CS"/>
</dbReference>
<evidence type="ECO:0000256" key="8">
    <source>
        <dbReference type="ARBA" id="ARBA00023180"/>
    </source>
</evidence>
<dbReference type="EMBL" id="UZAE01001228">
    <property type="protein sequence ID" value="VDN98357.1"/>
    <property type="molecule type" value="Genomic_DNA"/>
</dbReference>
<dbReference type="WBParaSite" id="HNAJ_0000249901-mRNA-1">
    <property type="protein sequence ID" value="HNAJ_0000249901-mRNA-1"/>
    <property type="gene ID" value="HNAJ_0000249901"/>
</dbReference>
<organism evidence="14">
    <name type="scientific">Rodentolepis nana</name>
    <name type="common">Dwarf tapeworm</name>
    <name type="synonym">Hymenolepis nana</name>
    <dbReference type="NCBI Taxonomy" id="102285"/>
    <lineage>
        <taxon>Eukaryota</taxon>
        <taxon>Metazoa</taxon>
        <taxon>Spiralia</taxon>
        <taxon>Lophotrochozoa</taxon>
        <taxon>Platyhelminthes</taxon>
        <taxon>Cestoda</taxon>
        <taxon>Eucestoda</taxon>
        <taxon>Cyclophyllidea</taxon>
        <taxon>Hymenolepididae</taxon>
        <taxon>Rodentolepis</taxon>
    </lineage>
</organism>
<dbReference type="PRINTS" id="PR00205">
    <property type="entry name" value="CADHERIN"/>
</dbReference>
<dbReference type="CDD" id="cd11304">
    <property type="entry name" value="Cadherin_repeat"/>
    <property type="match status" value="5"/>
</dbReference>
<keyword evidence="4 9" id="KW-0106">Calcium</keyword>
<dbReference type="AlphaFoldDB" id="A0A0R3T611"/>